<comment type="similarity">
    <text evidence="2">Belongs to the bacterial solute-binding protein 8 family.</text>
</comment>
<dbReference type="FunFam" id="3.40.50.1980:FF:000018">
    <property type="entry name" value="Iron(III) dicitrate-binding periplasmic protein"/>
    <property type="match status" value="1"/>
</dbReference>
<dbReference type="Proteomes" id="UP000294746">
    <property type="component" value="Unassembled WGS sequence"/>
</dbReference>
<dbReference type="InterPro" id="IPR002491">
    <property type="entry name" value="ABC_transptr_periplasmic_BD"/>
</dbReference>
<comment type="subcellular location">
    <subcellularLocation>
        <location evidence="1">Cell membrane</location>
        <topology evidence="1">Lipid-anchor</topology>
    </subcellularLocation>
</comment>
<dbReference type="OrthoDB" id="9793175at2"/>
<dbReference type="GO" id="GO:1901678">
    <property type="term" value="P:iron coordination entity transport"/>
    <property type="evidence" value="ECO:0007669"/>
    <property type="project" value="UniProtKB-ARBA"/>
</dbReference>
<dbReference type="AlphaFoldDB" id="A0A4V2SYF2"/>
<keyword evidence="4 7" id="KW-0732">Signal</keyword>
<dbReference type="PANTHER" id="PTHR30532:SF21">
    <property type="entry name" value="SIDEROPHORE-BINDING LIPOPROTEIN YFIY-RELATED"/>
    <property type="match status" value="1"/>
</dbReference>
<keyword evidence="6" id="KW-0449">Lipoprotein</keyword>
<evidence type="ECO:0000256" key="2">
    <source>
        <dbReference type="ARBA" id="ARBA00008814"/>
    </source>
</evidence>
<dbReference type="SUPFAM" id="SSF53807">
    <property type="entry name" value="Helical backbone' metal receptor"/>
    <property type="match status" value="1"/>
</dbReference>
<feature type="domain" description="Fe/B12 periplasmic-binding" evidence="8">
    <location>
        <begin position="60"/>
        <end position="321"/>
    </location>
</feature>
<evidence type="ECO:0000313" key="9">
    <source>
        <dbReference type="EMBL" id="TCP69912.1"/>
    </source>
</evidence>
<proteinExistence type="inferred from homology"/>
<dbReference type="RefSeq" id="WP_131848004.1">
    <property type="nucleotide sequence ID" value="NZ_SLXV01000005.1"/>
</dbReference>
<organism evidence="9 10">
    <name type="scientific">Baia soyae</name>
    <dbReference type="NCBI Taxonomy" id="1544746"/>
    <lineage>
        <taxon>Bacteria</taxon>
        <taxon>Bacillati</taxon>
        <taxon>Bacillota</taxon>
        <taxon>Bacilli</taxon>
        <taxon>Bacillales</taxon>
        <taxon>Thermoactinomycetaceae</taxon>
        <taxon>Baia</taxon>
    </lineage>
</organism>
<dbReference type="FunFam" id="3.40.50.1980:FF:000003">
    <property type="entry name" value="Iron ABC transporter substrate-binding protein"/>
    <property type="match status" value="1"/>
</dbReference>
<evidence type="ECO:0000256" key="7">
    <source>
        <dbReference type="SAM" id="SignalP"/>
    </source>
</evidence>
<dbReference type="PROSITE" id="PS51257">
    <property type="entry name" value="PROKAR_LIPOPROTEIN"/>
    <property type="match status" value="1"/>
</dbReference>
<name>A0A4V2SYF2_9BACL</name>
<evidence type="ECO:0000259" key="8">
    <source>
        <dbReference type="PROSITE" id="PS50983"/>
    </source>
</evidence>
<evidence type="ECO:0000256" key="5">
    <source>
        <dbReference type="ARBA" id="ARBA00023139"/>
    </source>
</evidence>
<evidence type="ECO:0000313" key="10">
    <source>
        <dbReference type="Proteomes" id="UP000294746"/>
    </source>
</evidence>
<gene>
    <name evidence="9" type="ORF">EDD57_10597</name>
</gene>
<evidence type="ECO:0000256" key="6">
    <source>
        <dbReference type="ARBA" id="ARBA00023288"/>
    </source>
</evidence>
<reference evidence="9 10" key="1">
    <citation type="submission" date="2019-03" db="EMBL/GenBank/DDBJ databases">
        <title>Genomic Encyclopedia of Type Strains, Phase IV (KMG-IV): sequencing the most valuable type-strain genomes for metagenomic binning, comparative biology and taxonomic classification.</title>
        <authorList>
            <person name="Goeker M."/>
        </authorList>
    </citation>
    <scope>NUCLEOTIDE SEQUENCE [LARGE SCALE GENOMIC DNA]</scope>
    <source>
        <strain evidence="9 10">DSM 46831</strain>
    </source>
</reference>
<dbReference type="EMBL" id="SLXV01000005">
    <property type="protein sequence ID" value="TCP69912.1"/>
    <property type="molecule type" value="Genomic_DNA"/>
</dbReference>
<keyword evidence="10" id="KW-1185">Reference proteome</keyword>
<feature type="chain" id="PRO_5038664650" evidence="7">
    <location>
        <begin position="26"/>
        <end position="321"/>
    </location>
</feature>
<dbReference type="GO" id="GO:0005886">
    <property type="term" value="C:plasma membrane"/>
    <property type="evidence" value="ECO:0007669"/>
    <property type="project" value="UniProtKB-SubCell"/>
</dbReference>
<dbReference type="InterPro" id="IPR051313">
    <property type="entry name" value="Bact_iron-sidero_bind"/>
</dbReference>
<sequence length="321" mass="35527">MFSRFIKSRSLFILASLLFITSALTACGSKSTTESGKSDGPTTTIEHAMGKTEIKGTPKKVVILTNEGTEALLALGVKPVGAVQSFTGKPWYDHIKGQMDGVKVVGLESEPSLETIASLKPDLIIGNKMRQEKVYEQLKAIAPTVFSESLRGDWKENFKFYAKVLNKESEGQKILAQYDEKISQLKGKLGDKLKSKVSMVRFVTGDVRIYHLDSFSGVILKDLGFARPESQNKNDLAERGVGKERIPAMDGDYLFYFTYETGDNKATDLEKEWLKDPLFQGLNAVKNKKAFKVSDTIWNTAGGVLAANLMVDDVAKFFEVK</sequence>
<keyword evidence="5" id="KW-0564">Palmitate</keyword>
<dbReference type="CDD" id="cd01146">
    <property type="entry name" value="FhuD"/>
    <property type="match status" value="1"/>
</dbReference>
<dbReference type="GO" id="GO:0030288">
    <property type="term" value="C:outer membrane-bounded periplasmic space"/>
    <property type="evidence" value="ECO:0007669"/>
    <property type="project" value="TreeGrafter"/>
</dbReference>
<dbReference type="Pfam" id="PF01497">
    <property type="entry name" value="Peripla_BP_2"/>
    <property type="match status" value="1"/>
</dbReference>
<protein>
    <submittedName>
        <fullName evidence="9">Iron complex transport system substrate-binding protein</fullName>
    </submittedName>
</protein>
<comment type="caution">
    <text evidence="9">The sequence shown here is derived from an EMBL/GenBank/DDBJ whole genome shotgun (WGS) entry which is preliminary data.</text>
</comment>
<keyword evidence="3" id="KW-0813">Transport</keyword>
<accession>A0A4V2SYF2</accession>
<feature type="signal peptide" evidence="7">
    <location>
        <begin position="1"/>
        <end position="25"/>
    </location>
</feature>
<dbReference type="PANTHER" id="PTHR30532">
    <property type="entry name" value="IRON III DICITRATE-BINDING PERIPLASMIC PROTEIN"/>
    <property type="match status" value="1"/>
</dbReference>
<dbReference type="Gene3D" id="3.40.50.1980">
    <property type="entry name" value="Nitrogenase molybdenum iron protein domain"/>
    <property type="match status" value="2"/>
</dbReference>
<evidence type="ECO:0000256" key="1">
    <source>
        <dbReference type="ARBA" id="ARBA00004193"/>
    </source>
</evidence>
<dbReference type="PROSITE" id="PS50983">
    <property type="entry name" value="FE_B12_PBP"/>
    <property type="match status" value="1"/>
</dbReference>
<evidence type="ECO:0000256" key="3">
    <source>
        <dbReference type="ARBA" id="ARBA00022448"/>
    </source>
</evidence>
<evidence type="ECO:0000256" key="4">
    <source>
        <dbReference type="ARBA" id="ARBA00022729"/>
    </source>
</evidence>